<dbReference type="InterPro" id="IPR013785">
    <property type="entry name" value="Aldolase_TIM"/>
</dbReference>
<name>A0ABN7B835_9HEMI</name>
<dbReference type="PIRSF" id="PIRSF005956">
    <property type="entry name" value="BtpA"/>
    <property type="match status" value="1"/>
</dbReference>
<dbReference type="NCBIfam" id="TIGR00259">
    <property type="entry name" value="thylakoid_BtpA"/>
    <property type="match status" value="1"/>
</dbReference>
<keyword evidence="2" id="KW-0732">Signal</keyword>
<comment type="similarity">
    <text evidence="1">Belongs to the BtpA family.</text>
</comment>
<accession>A0ABN7B835</accession>
<dbReference type="InterPro" id="IPR005137">
    <property type="entry name" value="BtpA"/>
</dbReference>
<feature type="signal peptide" evidence="2">
    <location>
        <begin position="1"/>
        <end position="18"/>
    </location>
</feature>
<proteinExistence type="inferred from homology"/>
<protein>
    <submittedName>
        <fullName evidence="3">BtpA family</fullName>
    </submittedName>
</protein>
<keyword evidence="4" id="KW-1185">Reference proteome</keyword>
<dbReference type="InterPro" id="IPR011060">
    <property type="entry name" value="RibuloseP-bd_barrel"/>
</dbReference>
<dbReference type="Pfam" id="PF03437">
    <property type="entry name" value="BtpA"/>
    <property type="match status" value="1"/>
</dbReference>
<gene>
    <name evidence="3" type="ORF">NTJ_12626</name>
</gene>
<evidence type="ECO:0000256" key="2">
    <source>
        <dbReference type="SAM" id="SignalP"/>
    </source>
</evidence>
<sequence length="259" mass="27964">MKIILLLLTWVRSPRYEGSVDALVDSACREAEIYLNAGLDSVMLENMHDVPYVQPRNQGPEVVAALTKIASAVKSVLPQNLPVGIQVLAGANKEALAVGYACGLDFTRAEGFVFSHIGDEGTFDACAGELLRYRRNLGAQDILVLTDIKKKHSSHAITADLDVNEVAKAAEFFLSDGVIITGTATGDPPNAQQVKDVKKSVSIPVLVGSGVTTENVGDFMTADALIVGSHFKSEGLWSNSICKERTMRFMEKVNNLRSR</sequence>
<dbReference type="SUPFAM" id="SSF51366">
    <property type="entry name" value="Ribulose-phoshate binding barrel"/>
    <property type="match status" value="1"/>
</dbReference>
<evidence type="ECO:0000313" key="4">
    <source>
        <dbReference type="Proteomes" id="UP001307889"/>
    </source>
</evidence>
<evidence type="ECO:0000256" key="1">
    <source>
        <dbReference type="ARBA" id="ARBA00006007"/>
    </source>
</evidence>
<dbReference type="Gene3D" id="3.20.20.70">
    <property type="entry name" value="Aldolase class I"/>
    <property type="match status" value="1"/>
</dbReference>
<feature type="chain" id="PRO_5046374215" evidence="2">
    <location>
        <begin position="19"/>
        <end position="259"/>
    </location>
</feature>
<dbReference type="PANTHER" id="PTHR21381:SF3">
    <property type="entry name" value="SGC REGION PROTEIN SGCQ-RELATED"/>
    <property type="match status" value="1"/>
</dbReference>
<reference evidence="3 4" key="1">
    <citation type="submission" date="2023-09" db="EMBL/GenBank/DDBJ databases">
        <title>Nesidiocoris tenuis whole genome shotgun sequence.</title>
        <authorList>
            <person name="Shibata T."/>
            <person name="Shimoda M."/>
            <person name="Kobayashi T."/>
            <person name="Uehara T."/>
        </authorList>
    </citation>
    <scope>NUCLEOTIDE SEQUENCE [LARGE SCALE GENOMIC DNA]</scope>
    <source>
        <strain evidence="3 4">Japan</strain>
    </source>
</reference>
<dbReference type="Proteomes" id="UP001307889">
    <property type="component" value="Chromosome 11"/>
</dbReference>
<evidence type="ECO:0000313" key="3">
    <source>
        <dbReference type="EMBL" id="BES99809.1"/>
    </source>
</evidence>
<organism evidence="3 4">
    <name type="scientific">Nesidiocoris tenuis</name>
    <dbReference type="NCBI Taxonomy" id="355587"/>
    <lineage>
        <taxon>Eukaryota</taxon>
        <taxon>Metazoa</taxon>
        <taxon>Ecdysozoa</taxon>
        <taxon>Arthropoda</taxon>
        <taxon>Hexapoda</taxon>
        <taxon>Insecta</taxon>
        <taxon>Pterygota</taxon>
        <taxon>Neoptera</taxon>
        <taxon>Paraneoptera</taxon>
        <taxon>Hemiptera</taxon>
        <taxon>Heteroptera</taxon>
        <taxon>Panheteroptera</taxon>
        <taxon>Cimicomorpha</taxon>
        <taxon>Miridae</taxon>
        <taxon>Dicyphina</taxon>
        <taxon>Nesidiocoris</taxon>
    </lineage>
</organism>
<dbReference type="EMBL" id="AP028919">
    <property type="protein sequence ID" value="BES99809.1"/>
    <property type="molecule type" value="Genomic_DNA"/>
</dbReference>
<dbReference type="PANTHER" id="PTHR21381">
    <property type="entry name" value="ZGC:162297"/>
    <property type="match status" value="1"/>
</dbReference>